<organism evidence="1 2">
    <name type="scientific">Candidatus Wolfebacteria bacterium CG1_02_39_135</name>
    <dbReference type="NCBI Taxonomy" id="1805425"/>
    <lineage>
        <taxon>Bacteria</taxon>
        <taxon>Candidatus Wolfeibacteriota</taxon>
    </lineage>
</organism>
<proteinExistence type="predicted"/>
<evidence type="ECO:0008006" key="3">
    <source>
        <dbReference type="Google" id="ProtNLM"/>
    </source>
</evidence>
<gene>
    <name evidence="1" type="ORF">AUJ30_00150</name>
</gene>
<name>A0A1J4XXX8_9BACT</name>
<dbReference type="EMBL" id="MNWX01000004">
    <property type="protein sequence ID" value="OIO65872.1"/>
    <property type="molecule type" value="Genomic_DNA"/>
</dbReference>
<evidence type="ECO:0000313" key="2">
    <source>
        <dbReference type="Proteomes" id="UP000182693"/>
    </source>
</evidence>
<dbReference type="InterPro" id="IPR009000">
    <property type="entry name" value="Transl_B-barrel_sf"/>
</dbReference>
<dbReference type="SUPFAM" id="SSF50447">
    <property type="entry name" value="Translation proteins"/>
    <property type="match status" value="1"/>
</dbReference>
<reference evidence="1 2" key="1">
    <citation type="journal article" date="2016" name="Environ. Microbiol.">
        <title>Genomic resolution of a cold subsurface aquifer community provides metabolic insights for novel microbes adapted to high CO concentrations.</title>
        <authorList>
            <person name="Probst A.J."/>
            <person name="Castelle C.J."/>
            <person name="Singh A."/>
            <person name="Brown C.T."/>
            <person name="Anantharaman K."/>
            <person name="Sharon I."/>
            <person name="Hug L.A."/>
            <person name="Burstein D."/>
            <person name="Emerson J.B."/>
            <person name="Thomas B.C."/>
            <person name="Banfield J.F."/>
        </authorList>
    </citation>
    <scope>NUCLEOTIDE SEQUENCE [LARGE SCALE GENOMIC DNA]</scope>
    <source>
        <strain evidence="1">CG1_02_39_135</strain>
    </source>
</reference>
<protein>
    <recommendedName>
        <fullName evidence="3">Translation elongation factor-like protein</fullName>
    </recommendedName>
</protein>
<dbReference type="STRING" id="1805425.AUJ30_00150"/>
<evidence type="ECO:0000313" key="1">
    <source>
        <dbReference type="EMBL" id="OIO65872.1"/>
    </source>
</evidence>
<comment type="caution">
    <text evidence="1">The sequence shown here is derived from an EMBL/GenBank/DDBJ whole genome shotgun (WGS) entry which is preliminary data.</text>
</comment>
<accession>A0A1J4XXX8</accession>
<sequence>MAEEKPIGKVTHYYGGIGVAIVKFNREIKLGETIHFKGPHTDFSQKIDSMQYDHKDIGSAKKGQEVGIKAEQKVRESDEVYSA</sequence>
<dbReference type="Proteomes" id="UP000182693">
    <property type="component" value="Unassembled WGS sequence"/>
</dbReference>
<dbReference type="AlphaFoldDB" id="A0A1J4XXX8"/>